<dbReference type="SUPFAM" id="SSF47413">
    <property type="entry name" value="lambda repressor-like DNA-binding domains"/>
    <property type="match status" value="1"/>
</dbReference>
<dbReference type="RefSeq" id="WP_238226114.1">
    <property type="nucleotide sequence ID" value="NZ_BPQD01000016.1"/>
</dbReference>
<dbReference type="InterPro" id="IPR001387">
    <property type="entry name" value="Cro/C1-type_HTH"/>
</dbReference>
<dbReference type="CDD" id="cd06529">
    <property type="entry name" value="S24_LexA-like"/>
    <property type="match status" value="1"/>
</dbReference>
<dbReference type="InterPro" id="IPR010982">
    <property type="entry name" value="Lambda_DNA-bd_dom_sf"/>
</dbReference>
<dbReference type="CDD" id="cd00093">
    <property type="entry name" value="HTH_XRE"/>
    <property type="match status" value="1"/>
</dbReference>
<dbReference type="Gene3D" id="1.10.260.40">
    <property type="entry name" value="lambda repressor-like DNA-binding domains"/>
    <property type="match status" value="1"/>
</dbReference>
<feature type="domain" description="HTH cro/C1-type" evidence="1">
    <location>
        <begin position="23"/>
        <end position="78"/>
    </location>
</feature>
<dbReference type="EMBL" id="JAUFPX010000015">
    <property type="protein sequence ID" value="MDN3592056.1"/>
    <property type="molecule type" value="Genomic_DNA"/>
</dbReference>
<keyword evidence="3" id="KW-1185">Reference proteome</keyword>
<dbReference type="SUPFAM" id="SSF51306">
    <property type="entry name" value="LexA/Signal peptidase"/>
    <property type="match status" value="1"/>
</dbReference>
<protein>
    <submittedName>
        <fullName evidence="2">LexA family transcriptional regulator</fullName>
    </submittedName>
</protein>
<evidence type="ECO:0000313" key="3">
    <source>
        <dbReference type="Proteomes" id="UP001224644"/>
    </source>
</evidence>
<dbReference type="Pfam" id="PF01381">
    <property type="entry name" value="HTH_3"/>
    <property type="match status" value="1"/>
</dbReference>
<accession>A0ABT8BL56</accession>
<gene>
    <name evidence="2" type="ORF">QWZ12_15775</name>
</gene>
<dbReference type="InterPro" id="IPR039418">
    <property type="entry name" value="LexA-like"/>
</dbReference>
<sequence>MLASALAPEVDAMSSLDLTRERIRERLTKTGLSANDASRKAGLGLSYVNDLLTGKSKRPVPHRLAQLAEVLDCDVGYLLGTLDKARPHLKLVQSEPEATSSSTADFAIPIYNAGFPDADGFFKIDENSKVETVFTASRMLGPGVTYGIVVPDDSYAPRYYAGEQIFAHPNRSVSRGGFAVVRMKDGRATICRVVSLGETTVISRLADGQTREIPRAEIEGVHRVVGSVENF</sequence>
<dbReference type="Proteomes" id="UP001224644">
    <property type="component" value="Unassembled WGS sequence"/>
</dbReference>
<dbReference type="SMART" id="SM00530">
    <property type="entry name" value="HTH_XRE"/>
    <property type="match status" value="1"/>
</dbReference>
<name>A0ABT8BL56_9HYPH</name>
<dbReference type="InterPro" id="IPR036286">
    <property type="entry name" value="LexA/Signal_pep-like_sf"/>
</dbReference>
<evidence type="ECO:0000313" key="2">
    <source>
        <dbReference type="EMBL" id="MDN3592056.1"/>
    </source>
</evidence>
<proteinExistence type="predicted"/>
<evidence type="ECO:0000259" key="1">
    <source>
        <dbReference type="PROSITE" id="PS50943"/>
    </source>
</evidence>
<dbReference type="PROSITE" id="PS50943">
    <property type="entry name" value="HTH_CROC1"/>
    <property type="match status" value="1"/>
</dbReference>
<comment type="caution">
    <text evidence="2">The sequence shown here is derived from an EMBL/GenBank/DDBJ whole genome shotgun (WGS) entry which is preliminary data.</text>
</comment>
<organism evidence="2 3">
    <name type="scientific">Methylobacterium adhaesivum</name>
    <dbReference type="NCBI Taxonomy" id="333297"/>
    <lineage>
        <taxon>Bacteria</taxon>
        <taxon>Pseudomonadati</taxon>
        <taxon>Pseudomonadota</taxon>
        <taxon>Alphaproteobacteria</taxon>
        <taxon>Hyphomicrobiales</taxon>
        <taxon>Methylobacteriaceae</taxon>
        <taxon>Methylobacterium</taxon>
    </lineage>
</organism>
<reference evidence="3" key="1">
    <citation type="journal article" date="2019" name="Int. J. Syst. Evol. Microbiol.">
        <title>The Global Catalogue of Microorganisms (GCM) 10K type strain sequencing project: providing services to taxonomists for standard genome sequencing and annotation.</title>
        <authorList>
            <consortium name="The Broad Institute Genomics Platform"/>
            <consortium name="The Broad Institute Genome Sequencing Center for Infectious Disease"/>
            <person name="Wu L."/>
            <person name="Ma J."/>
        </authorList>
    </citation>
    <scope>NUCLEOTIDE SEQUENCE [LARGE SCALE GENOMIC DNA]</scope>
    <source>
        <strain evidence="3">CECT 7069</strain>
    </source>
</reference>
<dbReference type="Gene3D" id="2.10.109.10">
    <property type="entry name" value="Umud Fragment, subunit A"/>
    <property type="match status" value="1"/>
</dbReference>